<dbReference type="AlphaFoldDB" id="A0A6C2UTD7"/>
<gene>
    <name evidence="4" type="primary">atsA_270</name>
    <name evidence="4" type="ORF">SCARR_05635</name>
</gene>
<dbReference type="PANTHER" id="PTHR42693:SF53">
    <property type="entry name" value="ENDO-4-O-SULFATASE"/>
    <property type="match status" value="1"/>
</dbReference>
<protein>
    <submittedName>
        <fullName evidence="4">Arylsulfatase</fullName>
    </submittedName>
</protein>
<comment type="similarity">
    <text evidence="1">Belongs to the sulfatase family.</text>
</comment>
<dbReference type="InterPro" id="IPR017850">
    <property type="entry name" value="Alkaline_phosphatase_core_sf"/>
</dbReference>
<dbReference type="Proteomes" id="UP000346198">
    <property type="component" value="Unassembled WGS sequence"/>
</dbReference>
<accession>A0A6C2UTD7</accession>
<dbReference type="EMBL" id="CAAHFH010000004">
    <property type="protein sequence ID" value="VGO23528.1"/>
    <property type="molecule type" value="Genomic_DNA"/>
</dbReference>
<dbReference type="PANTHER" id="PTHR42693">
    <property type="entry name" value="ARYLSULFATASE FAMILY MEMBER"/>
    <property type="match status" value="1"/>
</dbReference>
<evidence type="ECO:0000313" key="4">
    <source>
        <dbReference type="EMBL" id="VGO23528.1"/>
    </source>
</evidence>
<dbReference type="Gene3D" id="3.40.720.10">
    <property type="entry name" value="Alkaline Phosphatase, subunit A"/>
    <property type="match status" value="1"/>
</dbReference>
<dbReference type="RefSeq" id="WP_222846497.1">
    <property type="nucleotide sequence ID" value="NZ_CAAHFH010000004.1"/>
</dbReference>
<organism evidence="4 5">
    <name type="scientific">Pontiella sulfatireligans</name>
    <dbReference type="NCBI Taxonomy" id="2750658"/>
    <lineage>
        <taxon>Bacteria</taxon>
        <taxon>Pseudomonadati</taxon>
        <taxon>Kiritimatiellota</taxon>
        <taxon>Kiritimatiellia</taxon>
        <taxon>Kiritimatiellales</taxon>
        <taxon>Pontiellaceae</taxon>
        <taxon>Pontiella</taxon>
    </lineage>
</organism>
<dbReference type="SUPFAM" id="SSF53649">
    <property type="entry name" value="Alkaline phosphatase-like"/>
    <property type="match status" value="1"/>
</dbReference>
<proteinExistence type="inferred from homology"/>
<reference evidence="4 5" key="1">
    <citation type="submission" date="2019-04" db="EMBL/GenBank/DDBJ databases">
        <authorList>
            <person name="Van Vliet M D."/>
        </authorList>
    </citation>
    <scope>NUCLEOTIDE SEQUENCE [LARGE SCALE GENOMIC DNA]</scope>
    <source>
        <strain evidence="4 5">F21</strain>
    </source>
</reference>
<dbReference type="Gene3D" id="3.30.1120.10">
    <property type="match status" value="1"/>
</dbReference>
<dbReference type="InterPro" id="IPR000917">
    <property type="entry name" value="Sulfatase_N"/>
</dbReference>
<feature type="domain" description="Sulfatase N-terminal" evidence="3">
    <location>
        <begin position="28"/>
        <end position="345"/>
    </location>
</feature>
<evidence type="ECO:0000256" key="2">
    <source>
        <dbReference type="ARBA" id="ARBA00022801"/>
    </source>
</evidence>
<evidence type="ECO:0000313" key="5">
    <source>
        <dbReference type="Proteomes" id="UP000346198"/>
    </source>
</evidence>
<dbReference type="Pfam" id="PF00884">
    <property type="entry name" value="Sulfatase"/>
    <property type="match status" value="1"/>
</dbReference>
<evidence type="ECO:0000256" key="1">
    <source>
        <dbReference type="ARBA" id="ARBA00008779"/>
    </source>
</evidence>
<keyword evidence="5" id="KW-1185">Reference proteome</keyword>
<dbReference type="InterPro" id="IPR050738">
    <property type="entry name" value="Sulfatase"/>
</dbReference>
<name>A0A6C2UTD7_9BACT</name>
<dbReference type="GO" id="GO:0004065">
    <property type="term" value="F:arylsulfatase activity"/>
    <property type="evidence" value="ECO:0007669"/>
    <property type="project" value="TreeGrafter"/>
</dbReference>
<sequence>MKVRMNVTGMIAVYFVIAAVVSAAETRPNIVFFFCDDLGYADLSCYGHPYAKTPAIDQLASEGTRFEQHYVTGVTCNPSRTGLMSGLYPARFPKYCADFGLSGRTAITDLLKKRGYKTGHFGKWHMGPDSMAENGTYGLDVVETIGKSKDKSAGRDDDVTTAAIDFIKANTGSQPFYVNIWGHSTHFPVTVPPELAAEFMEIKVKRSDFAPTMQHKFDECIQIGGDLDDSMRQYLGDVYSIDRNMDRLLKTIDELGIRDNTIVVFSSDHGPAPVILGKKGHREFSNNMLGYAGQLRGGKHEELEGGTRVPFIIRWPGHVPAGRVDSQNVTSFIDWMPTLASIAGINELPEQIDGEDISDIWFGQSRERENPLYWKTSSNGSAPVMREGNWKLHQNRKKEGGVQLYDLSKDPSESNNVADQHPDVVKDLKAKLDAWTAELPKSYEKIPDDKKKKNKSH</sequence>
<keyword evidence="2" id="KW-0378">Hydrolase</keyword>
<evidence type="ECO:0000259" key="3">
    <source>
        <dbReference type="Pfam" id="PF00884"/>
    </source>
</evidence>